<proteinExistence type="predicted"/>
<feature type="compositionally biased region" description="Basic and acidic residues" evidence="1">
    <location>
        <begin position="829"/>
        <end position="869"/>
    </location>
</feature>
<feature type="domain" description="Reverse transcriptase Ty1/copia-type" evidence="2">
    <location>
        <begin position="475"/>
        <end position="547"/>
    </location>
</feature>
<reference evidence="4" key="1">
    <citation type="journal article" date="2022" name="Int. J. Mol. Sci.">
        <title>Draft Genome of Tanacetum Coccineum: Genomic Comparison of Closely Related Tanacetum-Family Plants.</title>
        <authorList>
            <person name="Yamashiro T."/>
            <person name="Shiraishi A."/>
            <person name="Nakayama K."/>
            <person name="Satake H."/>
        </authorList>
    </citation>
    <scope>NUCLEOTIDE SEQUENCE</scope>
</reference>
<evidence type="ECO:0000259" key="3">
    <source>
        <dbReference type="Pfam" id="PF22936"/>
    </source>
</evidence>
<evidence type="ECO:0000259" key="2">
    <source>
        <dbReference type="Pfam" id="PF07727"/>
    </source>
</evidence>
<feature type="compositionally biased region" description="Low complexity" evidence="1">
    <location>
        <begin position="871"/>
        <end position="881"/>
    </location>
</feature>
<protein>
    <submittedName>
        <fullName evidence="4">Retrovirus-related pol polyprotein from transposon TNT 1-94</fullName>
    </submittedName>
</protein>
<organism evidence="4 5">
    <name type="scientific">Tanacetum coccineum</name>
    <dbReference type="NCBI Taxonomy" id="301880"/>
    <lineage>
        <taxon>Eukaryota</taxon>
        <taxon>Viridiplantae</taxon>
        <taxon>Streptophyta</taxon>
        <taxon>Embryophyta</taxon>
        <taxon>Tracheophyta</taxon>
        <taxon>Spermatophyta</taxon>
        <taxon>Magnoliopsida</taxon>
        <taxon>eudicotyledons</taxon>
        <taxon>Gunneridae</taxon>
        <taxon>Pentapetalae</taxon>
        <taxon>asterids</taxon>
        <taxon>campanulids</taxon>
        <taxon>Asterales</taxon>
        <taxon>Asteraceae</taxon>
        <taxon>Asteroideae</taxon>
        <taxon>Anthemideae</taxon>
        <taxon>Anthemidinae</taxon>
        <taxon>Tanacetum</taxon>
    </lineage>
</organism>
<accession>A0ABQ5FJQ3</accession>
<dbReference type="CDD" id="cd09272">
    <property type="entry name" value="RNase_HI_RT_Ty1"/>
    <property type="match status" value="2"/>
</dbReference>
<dbReference type="PANTHER" id="PTHR11439:SF483">
    <property type="entry name" value="PEPTIDE SYNTHASE GLIP-LIKE, PUTATIVE (AFU_ORTHOLOGUE AFUA_3G12920)-RELATED"/>
    <property type="match status" value="1"/>
</dbReference>
<evidence type="ECO:0000256" key="1">
    <source>
        <dbReference type="SAM" id="MobiDB-lite"/>
    </source>
</evidence>
<dbReference type="Pfam" id="PF22936">
    <property type="entry name" value="Pol_BBD"/>
    <property type="match status" value="1"/>
</dbReference>
<feature type="region of interest" description="Disordered" evidence="1">
    <location>
        <begin position="829"/>
        <end position="881"/>
    </location>
</feature>
<feature type="domain" description="Retrovirus-related Pol polyprotein from transposon TNT 1-94-like beta-barrel" evidence="3">
    <location>
        <begin position="307"/>
        <end position="340"/>
    </location>
</feature>
<sequence length="1071" mass="121192">MGLWYPKGSGFELTAFSDADHAGCLDTRKSTSGGIQFLGDKLVSWMSKKQNCTAMSSAEAEYVALSASCAQVMWMRTQLQDYGFNYNKIPLYCDSQSAIAISCNPVQHSRTKHIHTRYHFIKEQVENGIIELYFVRTEYQLADMFTKALPEERFQYLVRRIEHPSDTYVTTHEDGNPAEPASNKLLGNEKKQAQAVPTNAARKVNTVKPIVNNARPKASFHKTLSPFRKPFNRTTTLRTNFSYQKVNTAEVNAVSAVGGKRETAVKPSAGCNWRHKRHYWNKVSKYNGGSSSRNCDYPQRALQNKGIVDSGCSRHMTGNKAYLAEYQDFNGGPVAFGGSKGYITGKDCVTRRTRIQSPKRDPRGNTVMLELHHNENGSLLKERTERSLPKILRICFFKQDMYDHPTDGIFTNASYDDEGAVADFTNLETIVNKISEALEDESWVDAVQEELLQFKIQKVWILVDLPYGKKAMGTKRDKNDIMLVQVYVDDIIFGSTKRSWCDKFEALMKSRFQMSSMGELTFFLGLQDKQKKSTLKTSHLNAVKRIFRYLKGKPKLGLWYPRVSSFDLEAYSNSDYAGANLDRKSTTGGCQFLGMRLISWQCKKQTIVATSTTEANKVVAANVEGNVAEDLDHEWMNYHGVLFGFSRESIERDIECSSSKGFLESCPKHTWSLTGKRQMEYSFMRLIRVHTGRSSIQLSSHVKSCSLLLTFVEQFMDDAKSKKINNVRYITAKVAGKPVSISEASIKSDLLFDDADGIDSLPNQAIFDAIQLMGLTLLPDLHLQLTLILPDSILEGSGGNHGGQSSSDKSLSGNKGGLTLQSVYDLYKSKDSTDKPDEGTDKPKVSTDKEEVSTDRPDEGTVDQNERRSATQTTLTTTTPTIFGDDETIVTKWRSEYLTTKPQYDETEEIEDVYLNVVIRSNRQRRYFSTLMAVLSILDRDDICAIYQLVMNRYQDETPEGFDKILWGDLIIMFNQSGNDEFWNAQQNWKIVSWKLHSSSGIHTIMTDEGIVIHMLVENKYPLKKEVLSQLLKLKLETEEDSTMALELIRFVKKQIAELEPEDSDGDEKDL</sequence>
<dbReference type="PANTHER" id="PTHR11439">
    <property type="entry name" value="GAG-POL-RELATED RETROTRANSPOSON"/>
    <property type="match status" value="1"/>
</dbReference>
<dbReference type="Proteomes" id="UP001151760">
    <property type="component" value="Unassembled WGS sequence"/>
</dbReference>
<name>A0ABQ5FJQ3_9ASTR</name>
<feature type="region of interest" description="Disordered" evidence="1">
    <location>
        <begin position="167"/>
        <end position="186"/>
    </location>
</feature>
<evidence type="ECO:0000313" key="5">
    <source>
        <dbReference type="Proteomes" id="UP001151760"/>
    </source>
</evidence>
<evidence type="ECO:0000313" key="4">
    <source>
        <dbReference type="EMBL" id="GJT63389.1"/>
    </source>
</evidence>
<reference evidence="4" key="2">
    <citation type="submission" date="2022-01" db="EMBL/GenBank/DDBJ databases">
        <authorList>
            <person name="Yamashiro T."/>
            <person name="Shiraishi A."/>
            <person name="Satake H."/>
            <person name="Nakayama K."/>
        </authorList>
    </citation>
    <scope>NUCLEOTIDE SEQUENCE</scope>
</reference>
<dbReference type="InterPro" id="IPR013103">
    <property type="entry name" value="RVT_2"/>
</dbReference>
<dbReference type="EMBL" id="BQNB010017457">
    <property type="protein sequence ID" value="GJT63389.1"/>
    <property type="molecule type" value="Genomic_DNA"/>
</dbReference>
<gene>
    <name evidence="4" type="ORF">Tco_1006922</name>
</gene>
<keyword evidence="5" id="KW-1185">Reference proteome</keyword>
<comment type="caution">
    <text evidence="4">The sequence shown here is derived from an EMBL/GenBank/DDBJ whole genome shotgun (WGS) entry which is preliminary data.</text>
</comment>
<dbReference type="InterPro" id="IPR054722">
    <property type="entry name" value="PolX-like_BBD"/>
</dbReference>
<dbReference type="Pfam" id="PF07727">
    <property type="entry name" value="RVT_2"/>
    <property type="match status" value="1"/>
</dbReference>